<dbReference type="InterPro" id="IPR003593">
    <property type="entry name" value="AAA+_ATPase"/>
</dbReference>
<evidence type="ECO:0000256" key="4">
    <source>
        <dbReference type="ARBA" id="ARBA00022692"/>
    </source>
</evidence>
<keyword evidence="9 13" id="KW-0472">Membrane</keyword>
<dbReference type="CDD" id="cd03244">
    <property type="entry name" value="ABCC_MRP_domain2"/>
    <property type="match status" value="1"/>
</dbReference>
<sequence length="1216" mass="136284">MGPLHYSNGLVSRLTFSWLNPLIALNKRRPVEASDLPCFDNHEYDCENLTEKLDSEWHREKANAVRNARKPSMWKALFLMFSFQEYATLCTLMLTYSVTKTAIPYLLYCVLKKLLEPSPQTYAALLLGAILCLYAGIESTCQTYIEYRASLFAMRVRTALCGVIFKKVISLSCRDTSALASGHVTNLFATDAESFQVGLEACPSFMMAPLTFTSCAVVMVWLAGWPAMAGLSVSIAYVVAQVLCVKPFKYLRRKTLKVIDKRITLISQIIHGIRSIKMHAWETPYYQAVQRLRRLEKNVYIKKFMITFFESLYQNTLPIFSVTLCYFFTNRPLDQVVFFTLLAYFLEMRVLVAWHFTRGSQLLTDCAVSLKRIQDFLTKVDKQRDLEQSLDGKGRCLPEESTSRKTESGDCILGKINLDLSGNRLALVIGPVGSGKSTLLSAICGASSSYKGEIKTNGSIAYVSQEPWIFQGTVRENIIFNSTYDAGRYQKVVEACDLKEDFKAFPNGDLSEIGERGIAMSGGQRARVSLARAVYLDADIYLLDDPLSAVDFKVAKHIFEKCICGILKRKLRVLVTHHLHCKEMADEVVLLENGSMVACSDYKEFTEKYLSRMTTNTGSAKEMAFLLEDDNSVTQGKGLLSVVEERDVGAVSLKTYWEYLRAGLPVVAIALLGLAAIATPVLQASPSWILAKWDRLTWANAYHRGIIVAYISLTIAANVLRYLFSFFIFFTALKCNTKLHNTMAQSLIHAPVSFFDTNPVGRILNRFSADIVEIDNILPPHLVHTLVVCDLFVSLIIPTLASYWLLVSVILPVVTLVWYGKAFVRITREVTRLQSLALSAVFSHISSTVEGLTTIRLHDARDEFIKKNHSYQDCRNRATFLVFSSMAWLKIRADLISTAVLTITSVVTILLSSSVGFVGLAITYSMVLVMDTAFVIQCTGFLQDAMTSVQRVMEYCRLSPEPAYQITKTPPRGWPRHGAVSFRHVSLRYYSDGPQVLKGVTFSIEPQQKIGIAGRTGAGKSSIVASLMRMPEASSGIHIDDVDIRELNLQSTRQVVSVIQQTPTLLSGTIRSNLDPLDMYTDDEIWSALSDVNLSPVMDKWGYDLEHRIEEGGVNLSVGERQLFSLARALLQKNKIIVMDEATANVDPKTDQMIQTTIRDKFKDCTVLIIAHRLSTIMDCDRIMVLHDGQVVEMDTPEALMGNADSWLAQLWQHSH</sequence>
<keyword evidence="8 13" id="KW-1133">Transmembrane helix</keyword>
<dbReference type="eggNOG" id="KOG0054">
    <property type="taxonomic scope" value="Eukaryota"/>
</dbReference>
<evidence type="ECO:0000256" key="12">
    <source>
        <dbReference type="ARBA" id="ARBA00077606"/>
    </source>
</evidence>
<dbReference type="GO" id="GO:0140359">
    <property type="term" value="F:ABC-type transporter activity"/>
    <property type="evidence" value="ECO:0000318"/>
    <property type="project" value="GO_Central"/>
</dbReference>
<dbReference type="AlphaFoldDB" id="A7SZY5"/>
<feature type="transmembrane region" description="Helical" evidence="13">
    <location>
        <begin position="702"/>
        <end position="733"/>
    </location>
</feature>
<keyword evidence="6" id="KW-0547">Nucleotide-binding</keyword>
<dbReference type="PhylomeDB" id="A7SZY5"/>
<feature type="transmembrane region" description="Helical" evidence="13">
    <location>
        <begin position="895"/>
        <end position="915"/>
    </location>
</feature>
<dbReference type="Gene3D" id="3.40.50.300">
    <property type="entry name" value="P-loop containing nucleotide triphosphate hydrolases"/>
    <property type="match status" value="2"/>
</dbReference>
<feature type="transmembrane region" description="Helical" evidence="13">
    <location>
        <begin position="76"/>
        <end position="99"/>
    </location>
</feature>
<dbReference type="SMART" id="SM00382">
    <property type="entry name" value="AAA"/>
    <property type="match status" value="2"/>
</dbReference>
<keyword evidence="3" id="KW-0813">Transport</keyword>
<feature type="domain" description="ABC transporter" evidence="14">
    <location>
        <begin position="397"/>
        <end position="618"/>
    </location>
</feature>
<dbReference type="InterPro" id="IPR036640">
    <property type="entry name" value="ABC1_TM_sf"/>
</dbReference>
<dbReference type="Pfam" id="PF00664">
    <property type="entry name" value="ABC_membrane"/>
    <property type="match status" value="2"/>
</dbReference>
<dbReference type="PROSITE" id="PS50929">
    <property type="entry name" value="ABC_TM1F"/>
    <property type="match status" value="2"/>
</dbReference>
<keyword evidence="5" id="KW-0677">Repeat</keyword>
<dbReference type="Proteomes" id="UP000001593">
    <property type="component" value="Unassembled WGS sequence"/>
</dbReference>
<gene>
    <name evidence="16" type="ORF">NEMVEDRAFT_v1g139662</name>
</gene>
<dbReference type="Pfam" id="PF00005">
    <property type="entry name" value="ABC_tran"/>
    <property type="match status" value="2"/>
</dbReference>
<dbReference type="FunFam" id="1.20.1560.10:FF:000213">
    <property type="entry name" value="Predicted protein"/>
    <property type="match status" value="1"/>
</dbReference>
<keyword evidence="10" id="KW-0325">Glycoprotein</keyword>
<evidence type="ECO:0000256" key="11">
    <source>
        <dbReference type="ARBA" id="ARBA00072383"/>
    </source>
</evidence>
<protein>
    <recommendedName>
        <fullName evidence="11">ABC transporter NFT1</fullName>
    </recommendedName>
    <alternativeName>
        <fullName evidence="12">New full-length MRP-type transporter 1</fullName>
    </alternativeName>
</protein>
<dbReference type="EMBL" id="DS469989">
    <property type="protein sequence ID" value="EDO30727.1"/>
    <property type="molecule type" value="Genomic_DNA"/>
</dbReference>
<dbReference type="InterPro" id="IPR017871">
    <property type="entry name" value="ABC_transporter-like_CS"/>
</dbReference>
<evidence type="ECO:0000256" key="5">
    <source>
        <dbReference type="ARBA" id="ARBA00022737"/>
    </source>
</evidence>
<feature type="domain" description="ABC transmembrane type-1" evidence="15">
    <location>
        <begin position="674"/>
        <end position="944"/>
    </location>
</feature>
<dbReference type="InParanoid" id="A7SZY5"/>
<dbReference type="GO" id="GO:0055085">
    <property type="term" value="P:transmembrane transport"/>
    <property type="evidence" value="ECO:0000318"/>
    <property type="project" value="GO_Central"/>
</dbReference>
<dbReference type="GO" id="GO:0005886">
    <property type="term" value="C:plasma membrane"/>
    <property type="evidence" value="ECO:0000318"/>
    <property type="project" value="GO_Central"/>
</dbReference>
<feature type="transmembrane region" description="Helical" evidence="13">
    <location>
        <begin position="662"/>
        <end position="682"/>
    </location>
</feature>
<organism evidence="16 17">
    <name type="scientific">Nematostella vectensis</name>
    <name type="common">Starlet sea anemone</name>
    <dbReference type="NCBI Taxonomy" id="45351"/>
    <lineage>
        <taxon>Eukaryota</taxon>
        <taxon>Metazoa</taxon>
        <taxon>Cnidaria</taxon>
        <taxon>Anthozoa</taxon>
        <taxon>Hexacorallia</taxon>
        <taxon>Actiniaria</taxon>
        <taxon>Edwardsiidae</taxon>
        <taxon>Nematostella</taxon>
    </lineage>
</organism>
<dbReference type="CDD" id="cd18580">
    <property type="entry name" value="ABC_6TM_ABCC_D2"/>
    <property type="match status" value="1"/>
</dbReference>
<evidence type="ECO:0000313" key="16">
    <source>
        <dbReference type="EMBL" id="EDO30727.1"/>
    </source>
</evidence>
<accession>A7SZY5</accession>
<proteinExistence type="inferred from homology"/>
<dbReference type="InterPro" id="IPR027417">
    <property type="entry name" value="P-loop_NTPase"/>
</dbReference>
<evidence type="ECO:0000256" key="2">
    <source>
        <dbReference type="ARBA" id="ARBA00009726"/>
    </source>
</evidence>
<evidence type="ECO:0000256" key="6">
    <source>
        <dbReference type="ARBA" id="ARBA00022741"/>
    </source>
</evidence>
<keyword evidence="7" id="KW-0067">ATP-binding</keyword>
<dbReference type="FunFam" id="1.20.1560.10:FF:000013">
    <property type="entry name" value="ABC transporter C family member 2"/>
    <property type="match status" value="1"/>
</dbReference>
<dbReference type="HOGENOM" id="CLU_000604_27_1_1"/>
<feature type="domain" description="ABC transmembrane type-1" evidence="15">
    <location>
        <begin position="92"/>
        <end position="328"/>
    </location>
</feature>
<evidence type="ECO:0000259" key="15">
    <source>
        <dbReference type="PROSITE" id="PS50929"/>
    </source>
</evidence>
<dbReference type="SUPFAM" id="SSF52540">
    <property type="entry name" value="P-loop containing nucleoside triphosphate hydrolases"/>
    <property type="match status" value="2"/>
</dbReference>
<evidence type="ECO:0000256" key="7">
    <source>
        <dbReference type="ARBA" id="ARBA00022840"/>
    </source>
</evidence>
<evidence type="ECO:0000256" key="10">
    <source>
        <dbReference type="ARBA" id="ARBA00023180"/>
    </source>
</evidence>
<dbReference type="InterPro" id="IPR003439">
    <property type="entry name" value="ABC_transporter-like_ATP-bd"/>
</dbReference>
<dbReference type="SUPFAM" id="SSF90123">
    <property type="entry name" value="ABC transporter transmembrane region"/>
    <property type="match status" value="2"/>
</dbReference>
<dbReference type="InterPro" id="IPR050173">
    <property type="entry name" value="ABC_transporter_C-like"/>
</dbReference>
<feature type="domain" description="ABC transporter" evidence="14">
    <location>
        <begin position="982"/>
        <end position="1213"/>
    </location>
</feature>
<evidence type="ECO:0000313" key="17">
    <source>
        <dbReference type="Proteomes" id="UP000001593"/>
    </source>
</evidence>
<keyword evidence="17" id="KW-1185">Reference proteome</keyword>
<dbReference type="FunFam" id="3.40.50.300:FF:003545">
    <property type="entry name" value="Predicted protein"/>
    <property type="match status" value="1"/>
</dbReference>
<dbReference type="GO" id="GO:0016887">
    <property type="term" value="F:ATP hydrolysis activity"/>
    <property type="evidence" value="ECO:0007669"/>
    <property type="project" value="InterPro"/>
</dbReference>
<dbReference type="InterPro" id="IPR011527">
    <property type="entry name" value="ABC1_TM_dom"/>
</dbReference>
<evidence type="ECO:0000259" key="14">
    <source>
        <dbReference type="PROSITE" id="PS50893"/>
    </source>
</evidence>
<comment type="subcellular location">
    <subcellularLocation>
        <location evidence="1">Membrane</location>
        <topology evidence="1">Multi-pass membrane protein</topology>
    </subcellularLocation>
</comment>
<name>A7SZY5_NEMVE</name>
<dbReference type="PANTHER" id="PTHR24223">
    <property type="entry name" value="ATP-BINDING CASSETTE SUB-FAMILY C"/>
    <property type="match status" value="1"/>
</dbReference>
<dbReference type="PROSITE" id="PS50893">
    <property type="entry name" value="ABC_TRANSPORTER_2"/>
    <property type="match status" value="2"/>
</dbReference>
<dbReference type="PANTHER" id="PTHR24223:SF456">
    <property type="entry name" value="MULTIDRUG RESISTANCE-ASSOCIATED PROTEIN LETHAL(2)03659"/>
    <property type="match status" value="1"/>
</dbReference>
<dbReference type="Gene3D" id="1.20.1560.10">
    <property type="entry name" value="ABC transporter type 1, transmembrane domain"/>
    <property type="match status" value="2"/>
</dbReference>
<evidence type="ECO:0000256" key="3">
    <source>
        <dbReference type="ARBA" id="ARBA00022448"/>
    </source>
</evidence>
<dbReference type="CDD" id="cd18579">
    <property type="entry name" value="ABC_6TM_ABCC_D1"/>
    <property type="match status" value="1"/>
</dbReference>
<dbReference type="InterPro" id="IPR044746">
    <property type="entry name" value="ABCC_6TM_D1"/>
</dbReference>
<evidence type="ECO:0000256" key="9">
    <source>
        <dbReference type="ARBA" id="ARBA00023136"/>
    </source>
</evidence>
<evidence type="ECO:0000256" key="8">
    <source>
        <dbReference type="ARBA" id="ARBA00022989"/>
    </source>
</evidence>
<dbReference type="CDD" id="cd03250">
    <property type="entry name" value="ABCC_MRP_domain1"/>
    <property type="match status" value="1"/>
</dbReference>
<dbReference type="InterPro" id="IPR044726">
    <property type="entry name" value="ABCC_6TM_D2"/>
</dbReference>
<reference evidence="16 17" key="1">
    <citation type="journal article" date="2007" name="Science">
        <title>Sea anemone genome reveals ancestral eumetazoan gene repertoire and genomic organization.</title>
        <authorList>
            <person name="Putnam N.H."/>
            <person name="Srivastava M."/>
            <person name="Hellsten U."/>
            <person name="Dirks B."/>
            <person name="Chapman J."/>
            <person name="Salamov A."/>
            <person name="Terry A."/>
            <person name="Shapiro H."/>
            <person name="Lindquist E."/>
            <person name="Kapitonov V.V."/>
            <person name="Jurka J."/>
            <person name="Genikhovich G."/>
            <person name="Grigoriev I.V."/>
            <person name="Lucas S.M."/>
            <person name="Steele R.E."/>
            <person name="Finnerty J.R."/>
            <person name="Technau U."/>
            <person name="Martindale M.Q."/>
            <person name="Rokhsar D.S."/>
        </authorList>
    </citation>
    <scope>NUCLEOTIDE SEQUENCE [LARGE SCALE GENOMIC DNA]</scope>
    <source>
        <strain evidence="17">CH2 X CH6</strain>
    </source>
</reference>
<dbReference type="STRING" id="45351.A7SZY5"/>
<feature type="transmembrane region" description="Helical" evidence="13">
    <location>
        <begin position="119"/>
        <end position="137"/>
    </location>
</feature>
<evidence type="ECO:0000256" key="1">
    <source>
        <dbReference type="ARBA" id="ARBA00004141"/>
    </source>
</evidence>
<dbReference type="PROSITE" id="PS00211">
    <property type="entry name" value="ABC_TRANSPORTER_1"/>
    <property type="match status" value="2"/>
</dbReference>
<dbReference type="GO" id="GO:0005524">
    <property type="term" value="F:ATP binding"/>
    <property type="evidence" value="ECO:0007669"/>
    <property type="project" value="UniProtKB-KW"/>
</dbReference>
<keyword evidence="4 13" id="KW-0812">Transmembrane</keyword>
<comment type="similarity">
    <text evidence="2">Belongs to the ABC transporter superfamily. ABCC family. Conjugate transporter (TC 3.A.1.208) subfamily.</text>
</comment>
<evidence type="ECO:0000256" key="13">
    <source>
        <dbReference type="SAM" id="Phobius"/>
    </source>
</evidence>
<dbReference type="FunFam" id="3.40.50.300:FF:000973">
    <property type="entry name" value="Multidrug resistance-associated protein 4"/>
    <property type="match status" value="1"/>
</dbReference>
<dbReference type="OMA" id="HEYDCEN"/>
<feature type="transmembrane region" description="Helical" evidence="13">
    <location>
        <begin position="803"/>
        <end position="824"/>
    </location>
</feature>